<accession>X0Y9L2</accession>
<evidence type="ECO:0000256" key="1">
    <source>
        <dbReference type="SAM" id="MobiDB-lite"/>
    </source>
</evidence>
<feature type="region of interest" description="Disordered" evidence="1">
    <location>
        <begin position="47"/>
        <end position="81"/>
    </location>
</feature>
<feature type="non-terminal residue" evidence="2">
    <location>
        <position position="138"/>
    </location>
</feature>
<feature type="compositionally biased region" description="Polar residues" evidence="1">
    <location>
        <begin position="1"/>
        <end position="23"/>
    </location>
</feature>
<protein>
    <submittedName>
        <fullName evidence="2">Uncharacterized protein</fullName>
    </submittedName>
</protein>
<feature type="compositionally biased region" description="Basic and acidic residues" evidence="1">
    <location>
        <begin position="64"/>
        <end position="81"/>
    </location>
</feature>
<reference evidence="2" key="1">
    <citation type="journal article" date="2014" name="Front. Microbiol.">
        <title>High frequency of phylogenetically diverse reductive dehalogenase-homologous genes in deep subseafloor sedimentary metagenomes.</title>
        <authorList>
            <person name="Kawai M."/>
            <person name="Futagami T."/>
            <person name="Toyoda A."/>
            <person name="Takaki Y."/>
            <person name="Nishi S."/>
            <person name="Hori S."/>
            <person name="Arai W."/>
            <person name="Tsubouchi T."/>
            <person name="Morono Y."/>
            <person name="Uchiyama I."/>
            <person name="Ito T."/>
            <person name="Fujiyama A."/>
            <person name="Inagaki F."/>
            <person name="Takami H."/>
        </authorList>
    </citation>
    <scope>NUCLEOTIDE SEQUENCE</scope>
    <source>
        <strain evidence="2">Expedition CK06-06</strain>
    </source>
</reference>
<evidence type="ECO:0000313" key="2">
    <source>
        <dbReference type="EMBL" id="GAG52514.1"/>
    </source>
</evidence>
<proteinExistence type="predicted"/>
<feature type="region of interest" description="Disordered" evidence="1">
    <location>
        <begin position="1"/>
        <end position="35"/>
    </location>
</feature>
<comment type="caution">
    <text evidence="2">The sequence shown here is derived from an EMBL/GenBank/DDBJ whole genome shotgun (WGS) entry which is preliminary data.</text>
</comment>
<dbReference type="EMBL" id="BARS01053584">
    <property type="protein sequence ID" value="GAG52514.1"/>
    <property type="molecule type" value="Genomic_DNA"/>
</dbReference>
<name>X0Y9L2_9ZZZZ</name>
<organism evidence="2">
    <name type="scientific">marine sediment metagenome</name>
    <dbReference type="NCBI Taxonomy" id="412755"/>
    <lineage>
        <taxon>unclassified sequences</taxon>
        <taxon>metagenomes</taxon>
        <taxon>ecological metagenomes</taxon>
    </lineage>
</organism>
<gene>
    <name evidence="2" type="ORF">S01H1_79480</name>
</gene>
<dbReference type="AlphaFoldDB" id="X0Y9L2"/>
<sequence>MSEETNIAQGDTVPANGTETDGNVNGDKMPDDNQLAYETYKKALSQRHKFKEENDSLKAQLEQSKQRDLEDEGKLKEKADYWKTKATDLEEDFKKTKASFGWNQVKSQLSTELLKSGCVDPEVAISLIDKAELSSVEV</sequence>